<comment type="caution">
    <text evidence="1">The sequence shown here is derived from an EMBL/GenBank/DDBJ whole genome shotgun (WGS) entry which is preliminary data.</text>
</comment>
<accession>A0AAN8FNE3</accession>
<dbReference type="AlphaFoldDB" id="A0AAN8FNE3"/>
<feature type="non-terminal residue" evidence="1">
    <location>
        <position position="1"/>
    </location>
</feature>
<reference evidence="1 2" key="1">
    <citation type="submission" date="2019-10" db="EMBL/GenBank/DDBJ databases">
        <title>Assembly and Annotation for the nematode Trichostrongylus colubriformis.</title>
        <authorList>
            <person name="Martin J."/>
        </authorList>
    </citation>
    <scope>NUCLEOTIDE SEQUENCE [LARGE SCALE GENOMIC DNA]</scope>
    <source>
        <strain evidence="1">G859</strain>
        <tissue evidence="1">Whole worm</tissue>
    </source>
</reference>
<organism evidence="1 2">
    <name type="scientific">Trichostrongylus colubriformis</name>
    <name type="common">Black scour worm</name>
    <dbReference type="NCBI Taxonomy" id="6319"/>
    <lineage>
        <taxon>Eukaryota</taxon>
        <taxon>Metazoa</taxon>
        <taxon>Ecdysozoa</taxon>
        <taxon>Nematoda</taxon>
        <taxon>Chromadorea</taxon>
        <taxon>Rhabditida</taxon>
        <taxon>Rhabditina</taxon>
        <taxon>Rhabditomorpha</taxon>
        <taxon>Strongyloidea</taxon>
        <taxon>Trichostrongylidae</taxon>
        <taxon>Trichostrongylus</taxon>
    </lineage>
</organism>
<evidence type="ECO:0000313" key="2">
    <source>
        <dbReference type="Proteomes" id="UP001331761"/>
    </source>
</evidence>
<proteinExistence type="predicted"/>
<evidence type="ECO:0000313" key="1">
    <source>
        <dbReference type="EMBL" id="KAK5983406.1"/>
    </source>
</evidence>
<dbReference type="Proteomes" id="UP001331761">
    <property type="component" value="Unassembled WGS sequence"/>
</dbReference>
<name>A0AAN8FNE3_TRICO</name>
<gene>
    <name evidence="1" type="ORF">GCK32_010658</name>
</gene>
<dbReference type="EMBL" id="WIXE01004028">
    <property type="protein sequence ID" value="KAK5983406.1"/>
    <property type="molecule type" value="Genomic_DNA"/>
</dbReference>
<keyword evidence="2" id="KW-1185">Reference proteome</keyword>
<protein>
    <submittedName>
        <fullName evidence="1">Uncharacterized protein</fullName>
    </submittedName>
</protein>
<sequence length="97" mass="11180">TYNKTLEQEAEAAYNRTLQGGEASRVPYDSALKRFNVTTDMDKRTFKADRVRAFMDALHAIRETVVSMFYLTLNYQIGCFTNLNNAVCELSLYCQFD</sequence>